<dbReference type="CDD" id="cd10451">
    <property type="entry name" value="GIY-YIG_LuxR_like"/>
    <property type="match status" value="1"/>
</dbReference>
<comment type="caution">
    <text evidence="2">The sequence shown here is derived from an EMBL/GenBank/DDBJ whole genome shotgun (WGS) entry which is preliminary data.</text>
</comment>
<dbReference type="EMBL" id="JAFJZZ010000001">
    <property type="protein sequence ID" value="MBN7772117.1"/>
    <property type="molecule type" value="Genomic_DNA"/>
</dbReference>
<accession>A0A939D6Q5</accession>
<evidence type="ECO:0000313" key="3">
    <source>
        <dbReference type="Proteomes" id="UP000664545"/>
    </source>
</evidence>
<dbReference type="Gene3D" id="3.40.1440.10">
    <property type="entry name" value="GIY-YIG endonuclease"/>
    <property type="match status" value="1"/>
</dbReference>
<dbReference type="SUPFAM" id="SSF82771">
    <property type="entry name" value="GIY-YIG endonuclease"/>
    <property type="match status" value="1"/>
</dbReference>
<gene>
    <name evidence="2" type="ORF">JYB65_01970</name>
</gene>
<evidence type="ECO:0000259" key="1">
    <source>
        <dbReference type="SMART" id="SM00465"/>
    </source>
</evidence>
<dbReference type="RefSeq" id="WP_206580892.1">
    <property type="nucleotide sequence ID" value="NZ_JAFJZZ010000001.1"/>
</dbReference>
<keyword evidence="3" id="KW-1185">Reference proteome</keyword>
<protein>
    <submittedName>
        <fullName evidence="2">GIY-YIG nuclease family protein</fullName>
    </submittedName>
</protein>
<dbReference type="SMART" id="SM00465">
    <property type="entry name" value="GIYc"/>
    <property type="match status" value="1"/>
</dbReference>
<name>A0A939D6Q5_CLOAM</name>
<dbReference type="Pfam" id="PF01541">
    <property type="entry name" value="GIY-YIG"/>
    <property type="match status" value="1"/>
</dbReference>
<organism evidence="2 3">
    <name type="scientific">Clostridium aminobutyricum</name>
    <dbReference type="NCBI Taxonomy" id="33953"/>
    <lineage>
        <taxon>Bacteria</taxon>
        <taxon>Bacillati</taxon>
        <taxon>Bacillota</taxon>
        <taxon>Clostridia</taxon>
        <taxon>Eubacteriales</taxon>
        <taxon>Clostridiaceae</taxon>
        <taxon>Clostridium</taxon>
    </lineage>
</organism>
<dbReference type="Proteomes" id="UP000664545">
    <property type="component" value="Unassembled WGS sequence"/>
</dbReference>
<reference evidence="2" key="1">
    <citation type="submission" date="2021-02" db="EMBL/GenBank/DDBJ databases">
        <title>Abyssanaerobacter marinus gen.nov., sp., nov, anaerobic bacterium isolated from the Onnuri vent field of Indian Ocean and suggestion of Mogibacteriaceae fam. nov., and proposal of reclassification of ambiguous this family's genus member.</title>
        <authorList>
            <person name="Kim Y.J."/>
            <person name="Yang J.-A."/>
        </authorList>
    </citation>
    <scope>NUCLEOTIDE SEQUENCE</scope>
    <source>
        <strain evidence="2">DSM 2634</strain>
    </source>
</reference>
<proteinExistence type="predicted"/>
<dbReference type="InterPro" id="IPR035901">
    <property type="entry name" value="GIY-YIG_endonuc_sf"/>
</dbReference>
<dbReference type="InterPro" id="IPR000305">
    <property type="entry name" value="GIY-YIG_endonuc"/>
</dbReference>
<evidence type="ECO:0000313" key="2">
    <source>
        <dbReference type="EMBL" id="MBN7772117.1"/>
    </source>
</evidence>
<dbReference type="AlphaFoldDB" id="A0A939D6Q5"/>
<sequence length="120" mass="14660">MDKNRRKELVEQYKQIKIYMGIFQIKNEKNGKIYIGTCSNLKNRWLTLRGQLEIGRFANAELQKEWKQQGPEVFDYEVLEQKEVKPETDVKWELKQMEKMWLVKLQPYDEKGYNKRKEEQ</sequence>
<feature type="domain" description="GIY-YIG" evidence="1">
    <location>
        <begin position="19"/>
        <end position="119"/>
    </location>
</feature>